<keyword evidence="5" id="KW-1185">Reference proteome</keyword>
<evidence type="ECO:0000256" key="2">
    <source>
        <dbReference type="SAM" id="Phobius"/>
    </source>
</evidence>
<keyword evidence="2" id="KW-0472">Membrane</keyword>
<dbReference type="Gramene" id="AET3Gv21247700.2">
    <property type="protein sequence ID" value="AET3Gv21247700.2"/>
    <property type="gene ID" value="AET3Gv21247700"/>
</dbReference>
<feature type="region of interest" description="Disordered" evidence="1">
    <location>
        <begin position="1"/>
        <end position="41"/>
    </location>
</feature>
<feature type="transmembrane region" description="Helical" evidence="2">
    <location>
        <begin position="173"/>
        <end position="192"/>
    </location>
</feature>
<accession>A0A453GXW6</accession>
<dbReference type="EnsemblPlants" id="AET3Gv21247700.2">
    <property type="protein sequence ID" value="AET3Gv21247700.2"/>
    <property type="gene ID" value="AET3Gv21247700"/>
</dbReference>
<protein>
    <recommendedName>
        <fullName evidence="3">PGG domain-containing protein</fullName>
    </recommendedName>
</protein>
<dbReference type="InterPro" id="IPR026961">
    <property type="entry name" value="PGG_dom"/>
</dbReference>
<reference evidence="4" key="3">
    <citation type="journal article" date="2017" name="Nature">
        <title>Genome sequence of the progenitor of the wheat D genome Aegilops tauschii.</title>
        <authorList>
            <person name="Luo M.C."/>
            <person name="Gu Y.Q."/>
            <person name="Puiu D."/>
            <person name="Wang H."/>
            <person name="Twardziok S.O."/>
            <person name="Deal K.R."/>
            <person name="Huo N."/>
            <person name="Zhu T."/>
            <person name="Wang L."/>
            <person name="Wang Y."/>
            <person name="McGuire P.E."/>
            <person name="Liu S."/>
            <person name="Long H."/>
            <person name="Ramasamy R.K."/>
            <person name="Rodriguez J.C."/>
            <person name="Van S.L."/>
            <person name="Yuan L."/>
            <person name="Wang Z."/>
            <person name="Xia Z."/>
            <person name="Xiao L."/>
            <person name="Anderson O.D."/>
            <person name="Ouyang S."/>
            <person name="Liang Y."/>
            <person name="Zimin A.V."/>
            <person name="Pertea G."/>
            <person name="Qi P."/>
            <person name="Bennetzen J.L."/>
            <person name="Dai X."/>
            <person name="Dawson M.W."/>
            <person name="Muller H.G."/>
            <person name="Kugler K."/>
            <person name="Rivarola-Duarte L."/>
            <person name="Spannagl M."/>
            <person name="Mayer K.F.X."/>
            <person name="Lu F.H."/>
            <person name="Bevan M.W."/>
            <person name="Leroy P."/>
            <person name="Li P."/>
            <person name="You F.M."/>
            <person name="Sun Q."/>
            <person name="Liu Z."/>
            <person name="Lyons E."/>
            <person name="Wicker T."/>
            <person name="Salzberg S.L."/>
            <person name="Devos K.M."/>
            <person name="Dvorak J."/>
        </authorList>
    </citation>
    <scope>NUCLEOTIDE SEQUENCE [LARGE SCALE GENOMIC DNA]</scope>
    <source>
        <strain evidence="4">cv. AL8/78</strain>
    </source>
</reference>
<sequence length="222" mass="23469">MAAVAADPPAHAQQHQRNEEEAGIVTVSMPPDDPAPAPDPPLLLQIPTAAASSLPKGVVHVLVVHSTGAPTAGLQAVLVPAASCNGNAPVPDPIPPARDWELRGWLMVLATLIASITYASGLSPPGGFQVKEVRTLGTASTKNQQQQFMPVLLEVNSFSQDVRKLAKTKALKILVALDVLALWVAYICGSSFNGITQMVSLAIVFVLLLALTIRGKYFWDEV</sequence>
<dbReference type="Proteomes" id="UP000015105">
    <property type="component" value="Chromosome 3D"/>
</dbReference>
<keyword evidence="2" id="KW-0812">Transmembrane</keyword>
<dbReference type="Pfam" id="PF13962">
    <property type="entry name" value="PGG"/>
    <property type="match status" value="1"/>
</dbReference>
<proteinExistence type="predicted"/>
<reference evidence="5" key="1">
    <citation type="journal article" date="2014" name="Science">
        <title>Ancient hybridizations among the ancestral genomes of bread wheat.</title>
        <authorList>
            <consortium name="International Wheat Genome Sequencing Consortium,"/>
            <person name="Marcussen T."/>
            <person name="Sandve S.R."/>
            <person name="Heier L."/>
            <person name="Spannagl M."/>
            <person name="Pfeifer M."/>
            <person name="Jakobsen K.S."/>
            <person name="Wulff B.B."/>
            <person name="Steuernagel B."/>
            <person name="Mayer K.F."/>
            <person name="Olsen O.A."/>
        </authorList>
    </citation>
    <scope>NUCLEOTIDE SEQUENCE [LARGE SCALE GENOMIC DNA]</scope>
    <source>
        <strain evidence="5">cv. AL8/78</strain>
    </source>
</reference>
<evidence type="ECO:0000259" key="3">
    <source>
        <dbReference type="Pfam" id="PF13962"/>
    </source>
</evidence>
<reference evidence="5" key="2">
    <citation type="journal article" date="2017" name="Nat. Plants">
        <title>The Aegilops tauschii genome reveals multiple impacts of transposons.</title>
        <authorList>
            <person name="Zhao G."/>
            <person name="Zou C."/>
            <person name="Li K."/>
            <person name="Wang K."/>
            <person name="Li T."/>
            <person name="Gao L."/>
            <person name="Zhang X."/>
            <person name="Wang H."/>
            <person name="Yang Z."/>
            <person name="Liu X."/>
            <person name="Jiang W."/>
            <person name="Mao L."/>
            <person name="Kong X."/>
            <person name="Jiao Y."/>
            <person name="Jia J."/>
        </authorList>
    </citation>
    <scope>NUCLEOTIDE SEQUENCE [LARGE SCALE GENOMIC DNA]</scope>
    <source>
        <strain evidence="5">cv. AL8/78</strain>
    </source>
</reference>
<evidence type="ECO:0000256" key="1">
    <source>
        <dbReference type="SAM" id="MobiDB-lite"/>
    </source>
</evidence>
<reference evidence="4" key="5">
    <citation type="journal article" date="2021" name="G3 (Bethesda)">
        <title>Aegilops tauschii genome assembly Aet v5.0 features greater sequence contiguity and improved annotation.</title>
        <authorList>
            <person name="Wang L."/>
            <person name="Zhu T."/>
            <person name="Rodriguez J.C."/>
            <person name="Deal K.R."/>
            <person name="Dubcovsky J."/>
            <person name="McGuire P.E."/>
            <person name="Lux T."/>
            <person name="Spannagl M."/>
            <person name="Mayer K.F.X."/>
            <person name="Baldrich P."/>
            <person name="Meyers B.C."/>
            <person name="Huo N."/>
            <person name="Gu Y.Q."/>
            <person name="Zhou H."/>
            <person name="Devos K.M."/>
            <person name="Bennetzen J.L."/>
            <person name="Unver T."/>
            <person name="Budak H."/>
            <person name="Gulick P.J."/>
            <person name="Galiba G."/>
            <person name="Kalapos B."/>
            <person name="Nelson D.R."/>
            <person name="Li P."/>
            <person name="You F.M."/>
            <person name="Luo M.C."/>
            <person name="Dvorak J."/>
        </authorList>
    </citation>
    <scope>NUCLEOTIDE SEQUENCE [LARGE SCALE GENOMIC DNA]</scope>
    <source>
        <strain evidence="4">cv. AL8/78</strain>
    </source>
</reference>
<evidence type="ECO:0000313" key="5">
    <source>
        <dbReference type="Proteomes" id="UP000015105"/>
    </source>
</evidence>
<evidence type="ECO:0000313" key="4">
    <source>
        <dbReference type="EnsemblPlants" id="AET3Gv21247700.2"/>
    </source>
</evidence>
<feature type="transmembrane region" description="Helical" evidence="2">
    <location>
        <begin position="198"/>
        <end position="219"/>
    </location>
</feature>
<name>A0A453GXW6_AEGTS</name>
<keyword evidence="2" id="KW-1133">Transmembrane helix</keyword>
<feature type="compositionally biased region" description="Low complexity" evidence="1">
    <location>
        <begin position="1"/>
        <end position="15"/>
    </location>
</feature>
<organism evidence="4 5">
    <name type="scientific">Aegilops tauschii subsp. strangulata</name>
    <name type="common">Goatgrass</name>
    <dbReference type="NCBI Taxonomy" id="200361"/>
    <lineage>
        <taxon>Eukaryota</taxon>
        <taxon>Viridiplantae</taxon>
        <taxon>Streptophyta</taxon>
        <taxon>Embryophyta</taxon>
        <taxon>Tracheophyta</taxon>
        <taxon>Spermatophyta</taxon>
        <taxon>Magnoliopsida</taxon>
        <taxon>Liliopsida</taxon>
        <taxon>Poales</taxon>
        <taxon>Poaceae</taxon>
        <taxon>BOP clade</taxon>
        <taxon>Pooideae</taxon>
        <taxon>Triticodae</taxon>
        <taxon>Triticeae</taxon>
        <taxon>Triticinae</taxon>
        <taxon>Aegilops</taxon>
    </lineage>
</organism>
<reference evidence="4" key="4">
    <citation type="submission" date="2019-03" db="UniProtKB">
        <authorList>
            <consortium name="EnsemblPlants"/>
        </authorList>
    </citation>
    <scope>IDENTIFICATION</scope>
</reference>
<feature type="compositionally biased region" description="Pro residues" evidence="1">
    <location>
        <begin position="31"/>
        <end position="41"/>
    </location>
</feature>
<dbReference type="AlphaFoldDB" id="A0A453GXW6"/>
<feature type="domain" description="PGG" evidence="3">
    <location>
        <begin position="101"/>
        <end position="148"/>
    </location>
</feature>